<name>A0A392PI91_9FABA</name>
<comment type="caution">
    <text evidence="5">The sequence shown here is derived from an EMBL/GenBank/DDBJ whole genome shotgun (WGS) entry which is preliminary data.</text>
</comment>
<dbReference type="PANTHER" id="PTHR10353:SF152">
    <property type="entry name" value="GLYCOSIDE HYDROLASE FAMILY 1 PROTEIN"/>
    <property type="match status" value="1"/>
</dbReference>
<comment type="similarity">
    <text evidence="1 3">Belongs to the glycosyl hydrolase 1 family.</text>
</comment>
<dbReference type="GO" id="GO:0005975">
    <property type="term" value="P:carbohydrate metabolic process"/>
    <property type="evidence" value="ECO:0007669"/>
    <property type="project" value="InterPro"/>
</dbReference>
<dbReference type="Proteomes" id="UP000265520">
    <property type="component" value="Unassembled WGS sequence"/>
</dbReference>
<protein>
    <submittedName>
        <fullName evidence="5">Beta-glucosidase 46</fullName>
    </submittedName>
</protein>
<feature type="signal peptide" evidence="4">
    <location>
        <begin position="1"/>
        <end position="32"/>
    </location>
</feature>
<keyword evidence="6" id="KW-1185">Reference proteome</keyword>
<organism evidence="5 6">
    <name type="scientific">Trifolium medium</name>
    <dbReference type="NCBI Taxonomy" id="97028"/>
    <lineage>
        <taxon>Eukaryota</taxon>
        <taxon>Viridiplantae</taxon>
        <taxon>Streptophyta</taxon>
        <taxon>Embryophyta</taxon>
        <taxon>Tracheophyta</taxon>
        <taxon>Spermatophyta</taxon>
        <taxon>Magnoliopsida</taxon>
        <taxon>eudicotyledons</taxon>
        <taxon>Gunneridae</taxon>
        <taxon>Pentapetalae</taxon>
        <taxon>rosids</taxon>
        <taxon>fabids</taxon>
        <taxon>Fabales</taxon>
        <taxon>Fabaceae</taxon>
        <taxon>Papilionoideae</taxon>
        <taxon>50 kb inversion clade</taxon>
        <taxon>NPAAA clade</taxon>
        <taxon>Hologalegina</taxon>
        <taxon>IRL clade</taxon>
        <taxon>Trifolieae</taxon>
        <taxon>Trifolium</taxon>
    </lineage>
</organism>
<evidence type="ECO:0000256" key="2">
    <source>
        <dbReference type="ARBA" id="ARBA00022801"/>
    </source>
</evidence>
<dbReference type="Gene3D" id="3.20.20.80">
    <property type="entry name" value="Glycosidases"/>
    <property type="match status" value="1"/>
</dbReference>
<dbReference type="EMBL" id="LXQA010076943">
    <property type="protein sequence ID" value="MCI10605.1"/>
    <property type="molecule type" value="Genomic_DNA"/>
</dbReference>
<dbReference type="InterPro" id="IPR033132">
    <property type="entry name" value="GH_1_N_CS"/>
</dbReference>
<dbReference type="InterPro" id="IPR017853">
    <property type="entry name" value="GH"/>
</dbReference>
<keyword evidence="2" id="KW-0378">Hydrolase</keyword>
<dbReference type="GO" id="GO:0008422">
    <property type="term" value="F:beta-glucosidase activity"/>
    <property type="evidence" value="ECO:0007669"/>
    <property type="project" value="TreeGrafter"/>
</dbReference>
<feature type="non-terminal residue" evidence="5">
    <location>
        <position position="94"/>
    </location>
</feature>
<dbReference type="SUPFAM" id="SSF51445">
    <property type="entry name" value="(Trans)glycosidases"/>
    <property type="match status" value="1"/>
</dbReference>
<dbReference type="PROSITE" id="PS00653">
    <property type="entry name" value="GLYCOSYL_HYDROL_F1_2"/>
    <property type="match status" value="1"/>
</dbReference>
<evidence type="ECO:0000256" key="1">
    <source>
        <dbReference type="ARBA" id="ARBA00010838"/>
    </source>
</evidence>
<evidence type="ECO:0000256" key="4">
    <source>
        <dbReference type="SAM" id="SignalP"/>
    </source>
</evidence>
<evidence type="ECO:0000313" key="5">
    <source>
        <dbReference type="EMBL" id="MCI10605.1"/>
    </source>
</evidence>
<evidence type="ECO:0000313" key="6">
    <source>
        <dbReference type="Proteomes" id="UP000265520"/>
    </source>
</evidence>
<dbReference type="Pfam" id="PF00232">
    <property type="entry name" value="Glyco_hydro_1"/>
    <property type="match status" value="1"/>
</dbReference>
<dbReference type="InterPro" id="IPR001360">
    <property type="entry name" value="Glyco_hydro_1"/>
</dbReference>
<dbReference type="PANTHER" id="PTHR10353">
    <property type="entry name" value="GLYCOSYL HYDROLASE"/>
    <property type="match status" value="1"/>
</dbReference>
<evidence type="ECO:0000256" key="3">
    <source>
        <dbReference type="RuleBase" id="RU003690"/>
    </source>
</evidence>
<sequence>MKKMGFSIISSSVLLLFVEILVVMQLPQLSNAVVDDLSPFPTNFLFGTASSSYQYEGAYNIDGKGQSNWDNFTHGGRSRILDGSSGDIAVDHYH</sequence>
<reference evidence="5 6" key="1">
    <citation type="journal article" date="2018" name="Front. Plant Sci.">
        <title>Red Clover (Trifolium pratense) and Zigzag Clover (T. medium) - A Picture of Genomic Similarities and Differences.</title>
        <authorList>
            <person name="Dluhosova J."/>
            <person name="Istvanek J."/>
            <person name="Nedelnik J."/>
            <person name="Repkova J."/>
        </authorList>
    </citation>
    <scope>NUCLEOTIDE SEQUENCE [LARGE SCALE GENOMIC DNA]</scope>
    <source>
        <strain evidence="6">cv. 10/8</strain>
        <tissue evidence="5">Leaf</tissue>
    </source>
</reference>
<keyword evidence="4" id="KW-0732">Signal</keyword>
<proteinExistence type="inferred from homology"/>
<accession>A0A392PI91</accession>
<feature type="chain" id="PRO_5017403795" evidence="4">
    <location>
        <begin position="33"/>
        <end position="94"/>
    </location>
</feature>
<dbReference type="AlphaFoldDB" id="A0A392PI91"/>